<dbReference type="Proteomes" id="UP000193986">
    <property type="component" value="Unassembled WGS sequence"/>
</dbReference>
<dbReference type="AlphaFoldDB" id="A0A1Y2AWM4"/>
<dbReference type="EMBL" id="MCFC01000045">
    <property type="protein sequence ID" value="ORY26700.1"/>
    <property type="molecule type" value="Genomic_DNA"/>
</dbReference>
<feature type="compositionally biased region" description="Low complexity" evidence="1">
    <location>
        <begin position="11"/>
        <end position="21"/>
    </location>
</feature>
<sequence length="265" mass="28359">MPIPPRPIPSRPNAAPRSSRPGTSVPRKSALSTCSDWRAEIALLPHAPKSLPSSHGVKLTSTLAKSLPKDESGPPRREVDLQGLVLDGKGKREKRATTATSLGFDFISTPQILTLPDTAPSFNINTNTNTNANANANTITSTPKASPTISPSISLSATPTTPGLLPVIQAEADEEDDWERIEELEDDDGDMIVLGELELEDVPDRIVTSNRGKIGSVSVSISGKGKVKGQQREEDRDEDEEGEVVRKGEVEIRRGISYAKALGIA</sequence>
<feature type="compositionally biased region" description="Polar residues" evidence="1">
    <location>
        <begin position="141"/>
        <end position="161"/>
    </location>
</feature>
<accession>A0A1Y2AWM4</accession>
<evidence type="ECO:0000313" key="2">
    <source>
        <dbReference type="EMBL" id="ORY26700.1"/>
    </source>
</evidence>
<feature type="region of interest" description="Disordered" evidence="1">
    <location>
        <begin position="221"/>
        <end position="244"/>
    </location>
</feature>
<evidence type="ECO:0000313" key="3">
    <source>
        <dbReference type="Proteomes" id="UP000193986"/>
    </source>
</evidence>
<comment type="caution">
    <text evidence="2">The sequence shown here is derived from an EMBL/GenBank/DDBJ whole genome shotgun (WGS) entry which is preliminary data.</text>
</comment>
<feature type="region of interest" description="Disordered" evidence="1">
    <location>
        <begin position="1"/>
        <end position="31"/>
    </location>
</feature>
<reference evidence="2 3" key="1">
    <citation type="submission" date="2016-07" db="EMBL/GenBank/DDBJ databases">
        <title>Pervasive Adenine N6-methylation of Active Genes in Fungi.</title>
        <authorList>
            <consortium name="DOE Joint Genome Institute"/>
            <person name="Mondo S.J."/>
            <person name="Dannebaum R.O."/>
            <person name="Kuo R.C."/>
            <person name="Labutti K."/>
            <person name="Haridas S."/>
            <person name="Kuo A."/>
            <person name="Salamov A."/>
            <person name="Ahrendt S.R."/>
            <person name="Lipzen A."/>
            <person name="Sullivan W."/>
            <person name="Andreopoulos W.B."/>
            <person name="Clum A."/>
            <person name="Lindquist E."/>
            <person name="Daum C."/>
            <person name="Ramamoorthy G.K."/>
            <person name="Gryganskyi A."/>
            <person name="Culley D."/>
            <person name="Magnuson J.K."/>
            <person name="James T.Y."/>
            <person name="O'Malley M.A."/>
            <person name="Stajich J.E."/>
            <person name="Spatafora J.W."/>
            <person name="Visel A."/>
            <person name="Grigoriev I.V."/>
        </authorList>
    </citation>
    <scope>NUCLEOTIDE SEQUENCE [LARGE SCALE GENOMIC DNA]</scope>
    <source>
        <strain evidence="2 3">68-887.2</strain>
    </source>
</reference>
<protein>
    <submittedName>
        <fullName evidence="2">Uncharacterized protein</fullName>
    </submittedName>
</protein>
<feature type="compositionally biased region" description="Pro residues" evidence="1">
    <location>
        <begin position="1"/>
        <end position="10"/>
    </location>
</feature>
<dbReference type="OrthoDB" id="2565236at2759"/>
<name>A0A1Y2AWM4_9TREE</name>
<feature type="compositionally biased region" description="Basic and acidic residues" evidence="1">
    <location>
        <begin position="67"/>
        <end position="80"/>
    </location>
</feature>
<feature type="region of interest" description="Disordered" evidence="1">
    <location>
        <begin position="141"/>
        <end position="162"/>
    </location>
</feature>
<dbReference type="InParanoid" id="A0A1Y2AWM4"/>
<proteinExistence type="predicted"/>
<gene>
    <name evidence="2" type="ORF">BCR39DRAFT_252116</name>
</gene>
<organism evidence="2 3">
    <name type="scientific">Naematelia encephala</name>
    <dbReference type="NCBI Taxonomy" id="71784"/>
    <lineage>
        <taxon>Eukaryota</taxon>
        <taxon>Fungi</taxon>
        <taxon>Dikarya</taxon>
        <taxon>Basidiomycota</taxon>
        <taxon>Agaricomycotina</taxon>
        <taxon>Tremellomycetes</taxon>
        <taxon>Tremellales</taxon>
        <taxon>Naemateliaceae</taxon>
        <taxon>Naematelia</taxon>
    </lineage>
</organism>
<feature type="region of interest" description="Disordered" evidence="1">
    <location>
        <begin position="45"/>
        <end position="80"/>
    </location>
</feature>
<evidence type="ECO:0000256" key="1">
    <source>
        <dbReference type="SAM" id="MobiDB-lite"/>
    </source>
</evidence>
<keyword evidence="3" id="KW-1185">Reference proteome</keyword>